<comment type="caution">
    <text evidence="1">The sequence shown here is derived from an EMBL/GenBank/DDBJ whole genome shotgun (WGS) entry which is preliminary data.</text>
</comment>
<proteinExistence type="predicted"/>
<dbReference type="AlphaFoldDB" id="A0A1Y2HW42"/>
<gene>
    <name evidence="1" type="ORF">BCR44DRAFT_33958</name>
</gene>
<accession>A0A1Y2HW42</accession>
<protein>
    <submittedName>
        <fullName evidence="1">Uncharacterized protein</fullName>
    </submittedName>
</protein>
<evidence type="ECO:0000313" key="2">
    <source>
        <dbReference type="Proteomes" id="UP000193411"/>
    </source>
</evidence>
<evidence type="ECO:0000313" key="1">
    <source>
        <dbReference type="EMBL" id="ORZ38164.1"/>
    </source>
</evidence>
<sequence>MCIEDIDNQMGNPPSGVLSVLKYWSTTTLGDYLRTAARDVNHVRRYAPRTEVCDQSKCTYKYMNQWYMWLNQVADEYLAGIRGEQRAAMGMMDGAKEVALEFEQEVVARCEAGNKPWDRKVGGLGTGKLEAGASVPKKIEAAPAAGNAAKVMTAGPSMVAMVALVASLAVV</sequence>
<dbReference type="Proteomes" id="UP000193411">
    <property type="component" value="Unassembled WGS sequence"/>
</dbReference>
<organism evidence="1 2">
    <name type="scientific">Catenaria anguillulae PL171</name>
    <dbReference type="NCBI Taxonomy" id="765915"/>
    <lineage>
        <taxon>Eukaryota</taxon>
        <taxon>Fungi</taxon>
        <taxon>Fungi incertae sedis</taxon>
        <taxon>Blastocladiomycota</taxon>
        <taxon>Blastocladiomycetes</taxon>
        <taxon>Blastocladiales</taxon>
        <taxon>Catenariaceae</taxon>
        <taxon>Catenaria</taxon>
    </lineage>
</organism>
<keyword evidence="2" id="KW-1185">Reference proteome</keyword>
<dbReference type="EMBL" id="MCFL01000009">
    <property type="protein sequence ID" value="ORZ38164.1"/>
    <property type="molecule type" value="Genomic_DNA"/>
</dbReference>
<name>A0A1Y2HW42_9FUNG</name>
<reference evidence="1 2" key="1">
    <citation type="submission" date="2016-07" db="EMBL/GenBank/DDBJ databases">
        <title>Pervasive Adenine N6-methylation of Active Genes in Fungi.</title>
        <authorList>
            <consortium name="DOE Joint Genome Institute"/>
            <person name="Mondo S.J."/>
            <person name="Dannebaum R.O."/>
            <person name="Kuo R.C."/>
            <person name="Labutti K."/>
            <person name="Haridas S."/>
            <person name="Kuo A."/>
            <person name="Salamov A."/>
            <person name="Ahrendt S.R."/>
            <person name="Lipzen A."/>
            <person name="Sullivan W."/>
            <person name="Andreopoulos W.B."/>
            <person name="Clum A."/>
            <person name="Lindquist E."/>
            <person name="Daum C."/>
            <person name="Ramamoorthy G.K."/>
            <person name="Gryganskyi A."/>
            <person name="Culley D."/>
            <person name="Magnuson J.K."/>
            <person name="James T.Y."/>
            <person name="O'Malley M.A."/>
            <person name="Stajich J.E."/>
            <person name="Spatafora J.W."/>
            <person name="Visel A."/>
            <person name="Grigoriev I.V."/>
        </authorList>
    </citation>
    <scope>NUCLEOTIDE SEQUENCE [LARGE SCALE GENOMIC DNA]</scope>
    <source>
        <strain evidence="1 2">PL171</strain>
    </source>
</reference>